<keyword evidence="1" id="KW-0723">Serine/threonine-protein kinase</keyword>
<evidence type="ECO:0000313" key="6">
    <source>
        <dbReference type="EMBL" id="KAE8665112.1"/>
    </source>
</evidence>
<feature type="region of interest" description="Disordered" evidence="4">
    <location>
        <begin position="381"/>
        <end position="413"/>
    </location>
</feature>
<dbReference type="InterPro" id="IPR000719">
    <property type="entry name" value="Prot_kinase_dom"/>
</dbReference>
<dbReference type="Proteomes" id="UP000436088">
    <property type="component" value="Unassembled WGS sequence"/>
</dbReference>
<dbReference type="InterPro" id="IPR001245">
    <property type="entry name" value="Ser-Thr/Tyr_kinase_cat_dom"/>
</dbReference>
<keyword evidence="2" id="KW-0547">Nucleotide-binding</keyword>
<evidence type="ECO:0000256" key="3">
    <source>
        <dbReference type="ARBA" id="ARBA00022840"/>
    </source>
</evidence>
<reference evidence="6" key="1">
    <citation type="submission" date="2019-09" db="EMBL/GenBank/DDBJ databases">
        <title>Draft genome information of white flower Hibiscus syriacus.</title>
        <authorList>
            <person name="Kim Y.-M."/>
        </authorList>
    </citation>
    <scope>NUCLEOTIDE SEQUENCE [LARGE SCALE GENOMIC DNA]</scope>
    <source>
        <strain evidence="6">YM2019G1</strain>
    </source>
</reference>
<dbReference type="Gene3D" id="1.10.510.10">
    <property type="entry name" value="Transferase(Phosphotransferase) domain 1"/>
    <property type="match status" value="1"/>
</dbReference>
<dbReference type="PANTHER" id="PTHR47989:SF62">
    <property type="entry name" value="OS05G0423500 PROTEIN"/>
    <property type="match status" value="1"/>
</dbReference>
<evidence type="ECO:0000313" key="7">
    <source>
        <dbReference type="Proteomes" id="UP000436088"/>
    </source>
</evidence>
<keyword evidence="1" id="KW-0808">Transferase</keyword>
<keyword evidence="1" id="KW-0418">Kinase</keyword>
<dbReference type="InterPro" id="IPR011009">
    <property type="entry name" value="Kinase-like_dom_sf"/>
</dbReference>
<accession>A0A6A2WUF8</accession>
<name>A0A6A2WUF8_HIBSY</name>
<evidence type="ECO:0000256" key="1">
    <source>
        <dbReference type="ARBA" id="ARBA00022527"/>
    </source>
</evidence>
<gene>
    <name evidence="6" type="ORF">F3Y22_tig00112674pilonHSYRG00015</name>
</gene>
<evidence type="ECO:0000256" key="2">
    <source>
        <dbReference type="ARBA" id="ARBA00022741"/>
    </source>
</evidence>
<dbReference type="PROSITE" id="PS00108">
    <property type="entry name" value="PROTEIN_KINASE_ST"/>
    <property type="match status" value="1"/>
</dbReference>
<dbReference type="GO" id="GO:0004674">
    <property type="term" value="F:protein serine/threonine kinase activity"/>
    <property type="evidence" value="ECO:0007669"/>
    <property type="project" value="UniProtKB-KW"/>
</dbReference>
<dbReference type="PROSITE" id="PS50011">
    <property type="entry name" value="PROTEIN_KINASE_DOM"/>
    <property type="match status" value="1"/>
</dbReference>
<dbReference type="SUPFAM" id="SSF56112">
    <property type="entry name" value="Protein kinase-like (PK-like)"/>
    <property type="match status" value="1"/>
</dbReference>
<protein>
    <submittedName>
        <fullName evidence="6">Delta-cadinene synthase isozyme A</fullName>
    </submittedName>
</protein>
<dbReference type="GO" id="GO:0005524">
    <property type="term" value="F:ATP binding"/>
    <property type="evidence" value="ECO:0007669"/>
    <property type="project" value="UniProtKB-KW"/>
</dbReference>
<keyword evidence="7" id="KW-1185">Reference proteome</keyword>
<dbReference type="EMBL" id="VEPZ02001629">
    <property type="protein sequence ID" value="KAE8665112.1"/>
    <property type="molecule type" value="Genomic_DNA"/>
</dbReference>
<dbReference type="AlphaFoldDB" id="A0A6A2WUF8"/>
<comment type="caution">
    <text evidence="6">The sequence shown here is derived from an EMBL/GenBank/DDBJ whole genome shotgun (WGS) entry which is preliminary data.</text>
</comment>
<proteinExistence type="predicted"/>
<dbReference type="PANTHER" id="PTHR47989">
    <property type="entry name" value="OS01G0750732 PROTEIN"/>
    <property type="match status" value="1"/>
</dbReference>
<sequence>MVASASKSPFRHLIPSFSGEKPRNRKKNHLHGREFIEGFINGGFKETVVVKMRVGICIGAARGLEFLRSGTPSIIHRDIKSSNFLLDKNWFPRISDFEISRFVPTRSGTDSHVSTVVAGTMGYLDPEYVRTGHLTMKSDVYSFGVVLFEVLSARKPMERTIIQPTVMQRWRQCVEDDRIGEILDPRMKDEVAPECLTAYTNIAYKCVNNRGSERPTMADVVKRLEQILLFQECFEADVPFSPSWPLSETEFQVSDMSKQGLMLSTLTMGHLVEHGPYKCISTDMNCHNVHHSYHCSGVTTKCENWLAGTAEDQHKNLAALLIIQRFHWPLSLRPGSIMRMVVALVNEFTLRISHLDVNEILQKSQNIKSEKVKTQLVKQTGPGARNCRCSAPPSTAPGGQKKSNHTEIFLSPQ</sequence>
<dbReference type="Pfam" id="PF07714">
    <property type="entry name" value="PK_Tyr_Ser-Thr"/>
    <property type="match status" value="1"/>
</dbReference>
<organism evidence="6 7">
    <name type="scientific">Hibiscus syriacus</name>
    <name type="common">Rose of Sharon</name>
    <dbReference type="NCBI Taxonomy" id="106335"/>
    <lineage>
        <taxon>Eukaryota</taxon>
        <taxon>Viridiplantae</taxon>
        <taxon>Streptophyta</taxon>
        <taxon>Embryophyta</taxon>
        <taxon>Tracheophyta</taxon>
        <taxon>Spermatophyta</taxon>
        <taxon>Magnoliopsida</taxon>
        <taxon>eudicotyledons</taxon>
        <taxon>Gunneridae</taxon>
        <taxon>Pentapetalae</taxon>
        <taxon>rosids</taxon>
        <taxon>malvids</taxon>
        <taxon>Malvales</taxon>
        <taxon>Malvaceae</taxon>
        <taxon>Malvoideae</taxon>
        <taxon>Hibiscus</taxon>
    </lineage>
</organism>
<evidence type="ECO:0000259" key="5">
    <source>
        <dbReference type="PROSITE" id="PS50011"/>
    </source>
</evidence>
<evidence type="ECO:0000256" key="4">
    <source>
        <dbReference type="SAM" id="MobiDB-lite"/>
    </source>
</evidence>
<dbReference type="SMART" id="SM00220">
    <property type="entry name" value="S_TKc"/>
    <property type="match status" value="1"/>
</dbReference>
<keyword evidence="3" id="KW-0067">ATP-binding</keyword>
<dbReference type="InterPro" id="IPR008271">
    <property type="entry name" value="Ser/Thr_kinase_AS"/>
</dbReference>
<feature type="region of interest" description="Disordered" evidence="4">
    <location>
        <begin position="1"/>
        <end position="26"/>
    </location>
</feature>
<feature type="domain" description="Protein kinase" evidence="5">
    <location>
        <begin position="1"/>
        <end position="229"/>
    </location>
</feature>